<gene>
    <name evidence="3" type="ORF">ILEXP_LOCUS45813</name>
</gene>
<proteinExistence type="predicted"/>
<dbReference type="InterPro" id="IPR044575">
    <property type="entry name" value="RAY1-like"/>
</dbReference>
<keyword evidence="1" id="KW-1133">Transmembrane helix</keyword>
<name>A0ABC8U6R7_9AQUA</name>
<dbReference type="InterPro" id="IPR005069">
    <property type="entry name" value="Nucl-diP-sugar_transferase"/>
</dbReference>
<evidence type="ECO:0000256" key="1">
    <source>
        <dbReference type="SAM" id="Phobius"/>
    </source>
</evidence>
<dbReference type="EMBL" id="CAUOFW020006725">
    <property type="protein sequence ID" value="CAK9175979.1"/>
    <property type="molecule type" value="Genomic_DNA"/>
</dbReference>
<feature type="domain" description="Nucleotide-diphospho-sugar transferase" evidence="2">
    <location>
        <begin position="456"/>
        <end position="677"/>
    </location>
</feature>
<feature type="transmembrane region" description="Helical" evidence="1">
    <location>
        <begin position="21"/>
        <end position="46"/>
    </location>
</feature>
<evidence type="ECO:0000259" key="2">
    <source>
        <dbReference type="Pfam" id="PF03407"/>
    </source>
</evidence>
<sequence>MAATMKVYSIFSPLYYSKKGFQIGLWLVWLCGFILIVISFCATQLLSSALKDQIIKMPKLFDNGSGNWGGPTITIFSAPSPFTGSVGARQAVAVRSWLGLSPDITIVLFSQDPSVFSFAGEFGSRVSVEANIDFTFLNTPFFHSMVARAQACTSDISVLIDPETIVLPEVISILNHAYKLDHDWLLVSSSRYVSNFPFHLDADGKQWQADDGATIRNIELQDILAQTWQWKRCEPRMLMAWNNGDHPLHTGVLPPFLYGKGLHNHWIIHEALSSDFRFIFDASWTVSNFYLDNLDHSSNQSIGGSSGSDVAKRGWENVVNSNLGVLYGSLYFHEANHSKLVRFLKCDGHYLFANTAENIVHPWGYQGSLSLRKNRISRSGEKKILDCIDSIKSFDGMKDCSVKDHLRLSTSFSLPFSLESLLSLCADKNKTIVLAIAGYSYKDMLMSWVCRLRHLLISNFLVCALDQEVYDFSVLQGLPVFKDSFAPTNISFDDCHFGTNCFQRVTKVKSRVVLQILKLGYSVLLSDVDVYWFRDPLPFVKSFGPAVLVAQSDEYNLTGPINLPRRLNSGFYYAHSDGSTIAALEKVVKHAAMSNLSEQPSFYDSLCGEGGSNRVSDNRCLEPETNMTIHFLDRNLFPNGAYQGLWEEKDVQATCVKKGCFILHNNWISGRRKKLERQVLSGLWDYDLSTRMCLQNWHQTKFTNYF</sequence>
<evidence type="ECO:0000313" key="3">
    <source>
        <dbReference type="EMBL" id="CAK9175979.1"/>
    </source>
</evidence>
<dbReference type="Proteomes" id="UP001642360">
    <property type="component" value="Unassembled WGS sequence"/>
</dbReference>
<evidence type="ECO:0000313" key="4">
    <source>
        <dbReference type="Proteomes" id="UP001642360"/>
    </source>
</evidence>
<keyword evidence="4" id="KW-1185">Reference proteome</keyword>
<organism evidence="3 4">
    <name type="scientific">Ilex paraguariensis</name>
    <name type="common">yerba mate</name>
    <dbReference type="NCBI Taxonomy" id="185542"/>
    <lineage>
        <taxon>Eukaryota</taxon>
        <taxon>Viridiplantae</taxon>
        <taxon>Streptophyta</taxon>
        <taxon>Embryophyta</taxon>
        <taxon>Tracheophyta</taxon>
        <taxon>Spermatophyta</taxon>
        <taxon>Magnoliopsida</taxon>
        <taxon>eudicotyledons</taxon>
        <taxon>Gunneridae</taxon>
        <taxon>Pentapetalae</taxon>
        <taxon>asterids</taxon>
        <taxon>campanulids</taxon>
        <taxon>Aquifoliales</taxon>
        <taxon>Aquifoliaceae</taxon>
        <taxon>Ilex</taxon>
    </lineage>
</organism>
<dbReference type="AlphaFoldDB" id="A0ABC8U6R7"/>
<protein>
    <recommendedName>
        <fullName evidence="2">Nucleotide-diphospho-sugar transferase domain-containing protein</fullName>
    </recommendedName>
</protein>
<reference evidence="3 4" key="1">
    <citation type="submission" date="2024-02" db="EMBL/GenBank/DDBJ databases">
        <authorList>
            <person name="Vignale AGUSTIN F."/>
            <person name="Sosa J E."/>
            <person name="Modenutti C."/>
        </authorList>
    </citation>
    <scope>NUCLEOTIDE SEQUENCE [LARGE SCALE GENOMIC DNA]</scope>
</reference>
<keyword evidence="1" id="KW-0472">Membrane</keyword>
<dbReference type="PANTHER" id="PTHR47483:SF1">
    <property type="entry name" value="BETA-ARABINOFURANOSYLTRANSFERASE RAY1"/>
    <property type="match status" value="1"/>
</dbReference>
<comment type="caution">
    <text evidence="3">The sequence shown here is derived from an EMBL/GenBank/DDBJ whole genome shotgun (WGS) entry which is preliminary data.</text>
</comment>
<dbReference type="PANTHER" id="PTHR47483">
    <property type="entry name" value="BETA-ARABINOFURANOSYLTRANSFERASE RAY1"/>
    <property type="match status" value="1"/>
</dbReference>
<keyword evidence="1" id="KW-0812">Transmembrane</keyword>
<accession>A0ABC8U6R7</accession>
<dbReference type="Pfam" id="PF03407">
    <property type="entry name" value="Nucleotid_trans"/>
    <property type="match status" value="1"/>
</dbReference>